<dbReference type="AlphaFoldDB" id="A0A2P5AV79"/>
<comment type="caution">
    <text evidence="2">The sequence shown here is derived from an EMBL/GenBank/DDBJ whole genome shotgun (WGS) entry which is preliminary data.</text>
</comment>
<dbReference type="InterPro" id="IPR056924">
    <property type="entry name" value="SH3_Tf2-1"/>
</dbReference>
<gene>
    <name evidence="2" type="ORF">PanWU01x14_297090</name>
</gene>
<evidence type="ECO:0000313" key="2">
    <source>
        <dbReference type="EMBL" id="PON40467.1"/>
    </source>
</evidence>
<accession>A0A2P5AV79</accession>
<evidence type="ECO:0000313" key="3">
    <source>
        <dbReference type="Proteomes" id="UP000237105"/>
    </source>
</evidence>
<feature type="non-terminal residue" evidence="2">
    <location>
        <position position="1"/>
    </location>
</feature>
<dbReference type="STRING" id="3476.A0A2P5AV79"/>
<keyword evidence="3" id="KW-1185">Reference proteome</keyword>
<dbReference type="SUPFAM" id="SSF54160">
    <property type="entry name" value="Chromo domain-like"/>
    <property type="match status" value="1"/>
</dbReference>
<reference evidence="3" key="1">
    <citation type="submission" date="2016-06" db="EMBL/GenBank/DDBJ databases">
        <title>Parallel loss of symbiosis genes in relatives of nitrogen-fixing non-legume Parasponia.</title>
        <authorList>
            <person name="Van Velzen R."/>
            <person name="Holmer R."/>
            <person name="Bu F."/>
            <person name="Rutten L."/>
            <person name="Van Zeijl A."/>
            <person name="Liu W."/>
            <person name="Santuari L."/>
            <person name="Cao Q."/>
            <person name="Sharma T."/>
            <person name="Shen D."/>
            <person name="Roswanjaya Y."/>
            <person name="Wardhani T."/>
            <person name="Kalhor M.S."/>
            <person name="Jansen J."/>
            <person name="Van den Hoogen J."/>
            <person name="Gungor B."/>
            <person name="Hartog M."/>
            <person name="Hontelez J."/>
            <person name="Verver J."/>
            <person name="Yang W.-C."/>
            <person name="Schijlen E."/>
            <person name="Repin R."/>
            <person name="Schilthuizen M."/>
            <person name="Schranz E."/>
            <person name="Heidstra R."/>
            <person name="Miyata K."/>
            <person name="Fedorova E."/>
            <person name="Kohlen W."/>
            <person name="Bisseling T."/>
            <person name="Smit S."/>
            <person name="Geurts R."/>
        </authorList>
    </citation>
    <scope>NUCLEOTIDE SEQUENCE [LARGE SCALE GENOMIC DNA]</scope>
    <source>
        <strain evidence="3">cv. WU1-14</strain>
    </source>
</reference>
<feature type="domain" description="Tf2-1-like SH3-like" evidence="1">
    <location>
        <begin position="67"/>
        <end position="129"/>
    </location>
</feature>
<protein>
    <submittedName>
        <fullName evidence="2">Chromo domain-like</fullName>
    </submittedName>
</protein>
<dbReference type="Proteomes" id="UP000237105">
    <property type="component" value="Unassembled WGS sequence"/>
</dbReference>
<dbReference type="Pfam" id="PF24626">
    <property type="entry name" value="SH3_Tf2-1"/>
    <property type="match status" value="1"/>
</dbReference>
<dbReference type="EMBL" id="JXTB01000437">
    <property type="protein sequence ID" value="PON40467.1"/>
    <property type="molecule type" value="Genomic_DNA"/>
</dbReference>
<dbReference type="OrthoDB" id="1193993at2759"/>
<organism evidence="2 3">
    <name type="scientific">Parasponia andersonii</name>
    <name type="common">Sponia andersonii</name>
    <dbReference type="NCBI Taxonomy" id="3476"/>
    <lineage>
        <taxon>Eukaryota</taxon>
        <taxon>Viridiplantae</taxon>
        <taxon>Streptophyta</taxon>
        <taxon>Embryophyta</taxon>
        <taxon>Tracheophyta</taxon>
        <taxon>Spermatophyta</taxon>
        <taxon>Magnoliopsida</taxon>
        <taxon>eudicotyledons</taxon>
        <taxon>Gunneridae</taxon>
        <taxon>Pentapetalae</taxon>
        <taxon>rosids</taxon>
        <taxon>fabids</taxon>
        <taxon>Rosales</taxon>
        <taxon>Cannabaceae</taxon>
        <taxon>Parasponia</taxon>
    </lineage>
</organism>
<dbReference type="InterPro" id="IPR016197">
    <property type="entry name" value="Chromo-like_dom_sf"/>
</dbReference>
<proteinExistence type="predicted"/>
<dbReference type="PANTHER" id="PTHR46148:SF52">
    <property type="entry name" value="OS04G0603800 PROTEIN"/>
    <property type="match status" value="1"/>
</dbReference>
<dbReference type="PANTHER" id="PTHR46148">
    <property type="entry name" value="CHROMO DOMAIN-CONTAINING PROTEIN"/>
    <property type="match status" value="1"/>
</dbReference>
<name>A0A2P5AV79_PARAD</name>
<evidence type="ECO:0000259" key="1">
    <source>
        <dbReference type="Pfam" id="PF24626"/>
    </source>
</evidence>
<sequence>PFYAVYGRDPPPLLPYETRSTNVEAMEHVLLDRDEMLNELKMSLPRAQHKMKHHANEARKDVKFDVGDLVYLKLRPYRLQTLAQRRNEKLAARYYGLYPVVAKVGVVAYHLELPLTAQLRPIFHVSQLCRAIGSSNSSWDIPKQLTLELELVSEPNVVLAIRRTPAKVMEVLIAWKDMPLSDATWEVFDKVQLQFLSYHLEDKVLSLGGSNDKPPIRFTYVKREQRSSGEG</sequence>